<keyword evidence="17" id="KW-1185">Reference proteome</keyword>
<dbReference type="GO" id="GO:0045504">
    <property type="term" value="F:dynein heavy chain binding"/>
    <property type="evidence" value="ECO:0007669"/>
    <property type="project" value="TreeGrafter"/>
</dbReference>
<evidence type="ECO:0000256" key="5">
    <source>
        <dbReference type="ARBA" id="ARBA00018863"/>
    </source>
</evidence>
<keyword evidence="12" id="KW-0505">Motor protein</keyword>
<proteinExistence type="inferred from homology"/>
<dbReference type="GO" id="GO:0005813">
    <property type="term" value="C:centrosome"/>
    <property type="evidence" value="ECO:0007669"/>
    <property type="project" value="UniProtKB-SubCell"/>
</dbReference>
<dbReference type="eggNOG" id="KOG3929">
    <property type="taxonomic scope" value="Eukaryota"/>
</dbReference>
<keyword evidence="11" id="KW-0969">Cilium</keyword>
<dbReference type="AlphaFoldDB" id="D2VK43"/>
<accession>D2VK43</accession>
<evidence type="ECO:0000256" key="10">
    <source>
        <dbReference type="ARBA" id="ARBA00023017"/>
    </source>
</evidence>
<dbReference type="RefSeq" id="XP_002675626.1">
    <property type="nucleotide sequence ID" value="XM_002675580.1"/>
</dbReference>
<keyword evidence="9" id="KW-0970">Cilium biogenesis/degradation</keyword>
<dbReference type="InterPro" id="IPR027417">
    <property type="entry name" value="P-loop_NTPase"/>
</dbReference>
<keyword evidence="14" id="KW-0966">Cell projection</keyword>
<dbReference type="GeneID" id="8852886"/>
<dbReference type="InterPro" id="IPR040045">
    <property type="entry name" value="DYNC2LI1"/>
</dbReference>
<dbReference type="Gene3D" id="3.40.50.300">
    <property type="entry name" value="P-loop containing nucleotide triphosphate hydrolases"/>
    <property type="match status" value="1"/>
</dbReference>
<evidence type="ECO:0000256" key="1">
    <source>
        <dbReference type="ARBA" id="ARBA00004120"/>
    </source>
</evidence>
<evidence type="ECO:0000256" key="2">
    <source>
        <dbReference type="ARBA" id="ARBA00004300"/>
    </source>
</evidence>
<evidence type="ECO:0000256" key="9">
    <source>
        <dbReference type="ARBA" id="ARBA00022794"/>
    </source>
</evidence>
<dbReference type="OrthoDB" id="10263060at2759"/>
<organism evidence="17">
    <name type="scientific">Naegleria gruberi</name>
    <name type="common">Amoeba</name>
    <dbReference type="NCBI Taxonomy" id="5762"/>
    <lineage>
        <taxon>Eukaryota</taxon>
        <taxon>Discoba</taxon>
        <taxon>Heterolobosea</taxon>
        <taxon>Tetramitia</taxon>
        <taxon>Eutetramitia</taxon>
        <taxon>Vahlkampfiidae</taxon>
        <taxon>Naegleria</taxon>
    </lineage>
</organism>
<comment type="subcellular location">
    <subcellularLocation>
        <location evidence="3">Cytoplasm</location>
        <location evidence="3">Cytoskeleton</location>
        <location evidence="3">Cilium axoneme</location>
    </subcellularLocation>
    <subcellularLocation>
        <location evidence="1">Cytoplasm</location>
        <location evidence="1">Cytoskeleton</location>
        <location evidence="1">Cilium basal body</location>
    </subcellularLocation>
    <subcellularLocation>
        <location evidence="2">Cytoplasm</location>
        <location evidence="2">Cytoskeleton</location>
        <location evidence="2">Microtubule organizing center</location>
        <location evidence="2">Centrosome</location>
    </subcellularLocation>
</comment>
<comment type="similarity">
    <text evidence="4">Belongs to the dynein light intermediate chain family.</text>
</comment>
<feature type="compositionally biased region" description="Low complexity" evidence="15">
    <location>
        <begin position="34"/>
        <end position="52"/>
    </location>
</feature>
<dbReference type="InParanoid" id="D2VK43"/>
<dbReference type="GO" id="GO:0005868">
    <property type="term" value="C:cytoplasmic dynein complex"/>
    <property type="evidence" value="ECO:0007669"/>
    <property type="project" value="InterPro"/>
</dbReference>
<dbReference type="SUPFAM" id="SSF52540">
    <property type="entry name" value="P-loop containing nucleoside triphosphate hydrolases"/>
    <property type="match status" value="1"/>
</dbReference>
<evidence type="ECO:0000256" key="12">
    <source>
        <dbReference type="ARBA" id="ARBA00023175"/>
    </source>
</evidence>
<dbReference type="GO" id="GO:0035735">
    <property type="term" value="P:intraciliary transport involved in cilium assembly"/>
    <property type="evidence" value="ECO:0007669"/>
    <property type="project" value="InterPro"/>
</dbReference>
<evidence type="ECO:0000256" key="14">
    <source>
        <dbReference type="ARBA" id="ARBA00023273"/>
    </source>
</evidence>
<evidence type="ECO:0000256" key="6">
    <source>
        <dbReference type="ARBA" id="ARBA00022473"/>
    </source>
</evidence>
<protein>
    <recommendedName>
        <fullName evidence="5">Cytoplasmic dynein 2 light intermediate chain 1</fullName>
    </recommendedName>
</protein>
<dbReference type="PANTHER" id="PTHR13236">
    <property type="entry name" value="DYNEIN 2 LIGHT INTERMEDIATE CHAIN, ISOFORM 2"/>
    <property type="match status" value="1"/>
</dbReference>
<keyword evidence="10" id="KW-0243">Dynein</keyword>
<gene>
    <name evidence="16" type="ORF">NAEGRDRAFT_80259</name>
</gene>
<evidence type="ECO:0000256" key="8">
    <source>
        <dbReference type="ARBA" id="ARBA00022701"/>
    </source>
</evidence>
<keyword evidence="8" id="KW-0493">Microtubule</keyword>
<keyword evidence="13" id="KW-0206">Cytoskeleton</keyword>
<keyword evidence="7" id="KW-0963">Cytoplasm</keyword>
<dbReference type="STRING" id="5762.D2VK43"/>
<dbReference type="Proteomes" id="UP000006671">
    <property type="component" value="Unassembled WGS sequence"/>
</dbReference>
<evidence type="ECO:0000256" key="3">
    <source>
        <dbReference type="ARBA" id="ARBA00004430"/>
    </source>
</evidence>
<evidence type="ECO:0000256" key="11">
    <source>
        <dbReference type="ARBA" id="ARBA00023069"/>
    </source>
</evidence>
<evidence type="ECO:0000256" key="4">
    <source>
        <dbReference type="ARBA" id="ARBA00006831"/>
    </source>
</evidence>
<evidence type="ECO:0000256" key="7">
    <source>
        <dbReference type="ARBA" id="ARBA00022490"/>
    </source>
</evidence>
<dbReference type="Pfam" id="PF05783">
    <property type="entry name" value="DLIC"/>
    <property type="match status" value="1"/>
</dbReference>
<reference evidence="16 17" key="1">
    <citation type="journal article" date="2010" name="Cell">
        <title>The genome of Naegleria gruberi illuminates early eukaryotic versatility.</title>
        <authorList>
            <person name="Fritz-Laylin L.K."/>
            <person name="Prochnik S.E."/>
            <person name="Ginger M.L."/>
            <person name="Dacks J.B."/>
            <person name="Carpenter M.L."/>
            <person name="Field M.C."/>
            <person name="Kuo A."/>
            <person name="Paredez A."/>
            <person name="Chapman J."/>
            <person name="Pham J."/>
            <person name="Shu S."/>
            <person name="Neupane R."/>
            <person name="Cipriano M."/>
            <person name="Mancuso J."/>
            <person name="Tu H."/>
            <person name="Salamov A."/>
            <person name="Lindquist E."/>
            <person name="Shapiro H."/>
            <person name="Lucas S."/>
            <person name="Grigoriev I.V."/>
            <person name="Cande W.Z."/>
            <person name="Fulton C."/>
            <person name="Rokhsar D.S."/>
            <person name="Dawson S.C."/>
        </authorList>
    </citation>
    <scope>NUCLEOTIDE SEQUENCE [LARGE SCALE GENOMIC DNA]</scope>
    <source>
        <strain evidence="16 17">NEG-M</strain>
    </source>
</reference>
<dbReference type="InterPro" id="IPR022780">
    <property type="entry name" value="Dynein_light_int_chain"/>
</dbReference>
<dbReference type="GO" id="GO:0035721">
    <property type="term" value="P:intraciliary retrograde transport"/>
    <property type="evidence" value="ECO:0007669"/>
    <property type="project" value="InterPro"/>
</dbReference>
<evidence type="ECO:0000313" key="17">
    <source>
        <dbReference type="Proteomes" id="UP000006671"/>
    </source>
</evidence>
<dbReference type="GO" id="GO:0036064">
    <property type="term" value="C:ciliary basal body"/>
    <property type="evidence" value="ECO:0007669"/>
    <property type="project" value="TreeGrafter"/>
</dbReference>
<evidence type="ECO:0000313" key="16">
    <source>
        <dbReference type="EMBL" id="EFC42882.1"/>
    </source>
</evidence>
<dbReference type="VEuPathDB" id="AmoebaDB:NAEGRDRAFT_80259"/>
<dbReference type="GO" id="GO:0005930">
    <property type="term" value="C:axoneme"/>
    <property type="evidence" value="ECO:0007669"/>
    <property type="project" value="UniProtKB-SubCell"/>
</dbReference>
<dbReference type="CDD" id="cd00882">
    <property type="entry name" value="Ras_like_GTPase"/>
    <property type="match status" value="1"/>
</dbReference>
<dbReference type="PANTHER" id="PTHR13236:SF0">
    <property type="entry name" value="CYTOPLASMIC DYNEIN 2 LIGHT INTERMEDIATE CHAIN 1"/>
    <property type="match status" value="1"/>
</dbReference>
<name>D2VK43_NAEGR</name>
<sequence>MSESPTSPTGVNGANSSTAGGQKPTMRPSMTQNRPGSASRRPGSSVGRPTSSAVTQRRSVVVTSGGSTTSSSGGPPSSNPTASRNIKTLWDVILETKKDVIASNSDPVESNVFVLGGERSGKSSIVHRILKREYIKDRPERSTALEFTFGKKDEGLKTYVANIWELAGGRSLVKLLKETVTAENIHTMIAVIVLDLTKPMQLFEDFIYFQYILSKITEDLYSVLKQKGSDIPDKMISRAKKRFGEQHEDIEKIKFNGIQTIFVGTSFDKASEKYNPLQLKQLNQTFRFLCHTFSTSPMFMGIYNDMKINENNDSSFRNFINYFILGGKLSTSDFNLKDPVKPLKVICGKDSYKNIGNPPVQSKSLQLSEKPKRIKEKIMKMFGDKDIEKWFDSYQAMFAEVDEGNEDDSNKEVMDLNFSEYAEEVVDEMKSKKDFEFDQYLKMVERDKKQKMLVKQQQEAKQQKK</sequence>
<dbReference type="OMA" id="FWEIAQG"/>
<dbReference type="GO" id="GO:0005874">
    <property type="term" value="C:microtubule"/>
    <property type="evidence" value="ECO:0007669"/>
    <property type="project" value="UniProtKB-KW"/>
</dbReference>
<dbReference type="EMBL" id="GG738877">
    <property type="protein sequence ID" value="EFC42882.1"/>
    <property type="molecule type" value="Genomic_DNA"/>
</dbReference>
<feature type="compositionally biased region" description="Low complexity" evidence="15">
    <location>
        <begin position="59"/>
        <end position="81"/>
    </location>
</feature>
<evidence type="ECO:0000256" key="13">
    <source>
        <dbReference type="ARBA" id="ARBA00023212"/>
    </source>
</evidence>
<evidence type="ECO:0000256" key="15">
    <source>
        <dbReference type="SAM" id="MobiDB-lite"/>
    </source>
</evidence>
<feature type="compositionally biased region" description="Polar residues" evidence="15">
    <location>
        <begin position="1"/>
        <end position="20"/>
    </location>
</feature>
<keyword evidence="6" id="KW-0217">Developmental protein</keyword>
<dbReference type="KEGG" id="ngr:NAEGRDRAFT_80259"/>
<feature type="region of interest" description="Disordered" evidence="15">
    <location>
        <begin position="1"/>
        <end position="84"/>
    </location>
</feature>